<dbReference type="InterPro" id="IPR000073">
    <property type="entry name" value="AB_hydrolase_1"/>
</dbReference>
<comment type="caution">
    <text evidence="2">The sequence shown here is derived from an EMBL/GenBank/DDBJ whole genome shotgun (WGS) entry which is preliminary data.</text>
</comment>
<dbReference type="EMBL" id="JAAAJB010000335">
    <property type="protein sequence ID" value="KAG0258149.1"/>
    <property type="molecule type" value="Genomic_DNA"/>
</dbReference>
<accession>A0A9P6U3X7</accession>
<evidence type="ECO:0000259" key="1">
    <source>
        <dbReference type="Pfam" id="PF00561"/>
    </source>
</evidence>
<sequence length="333" mass="36920">MTPRAVATAAVAAWAFRTLVSRQRDAPLPSLRHAPREITSNSAYPEDYYPGGQYVTLPQGEMHYFLFGPVDSDIKIVFVHGLSTPASVYSNIARHMAESGCQVLLFDLYSRGYSVGPLVDHNPELYVDQLKGLLQHVGWTRCNIVGLSLGGAISACFAHAHPEVVASLTLIAPGGVLVPAEIPLVGKIFGYLPYSEDILSHKAFRGYFSKRNVDSMKDEFKEHDQVPPVIEEAAQILELQFRHHEGYARGLMSTLRKVPLTALHEQFRSSYEQAYQVQVIWGTRDTVVPESTVKTLQQLIPSIKVTRVEGATHSITMTHPDKVIEQLQGFVIA</sequence>
<feature type="domain" description="AB hydrolase-1" evidence="1">
    <location>
        <begin position="76"/>
        <end position="320"/>
    </location>
</feature>
<dbReference type="Pfam" id="PF00561">
    <property type="entry name" value="Abhydrolase_1"/>
    <property type="match status" value="1"/>
</dbReference>
<organism evidence="2 3">
    <name type="scientific">Actinomortierella ambigua</name>
    <dbReference type="NCBI Taxonomy" id="1343610"/>
    <lineage>
        <taxon>Eukaryota</taxon>
        <taxon>Fungi</taxon>
        <taxon>Fungi incertae sedis</taxon>
        <taxon>Mucoromycota</taxon>
        <taxon>Mortierellomycotina</taxon>
        <taxon>Mortierellomycetes</taxon>
        <taxon>Mortierellales</taxon>
        <taxon>Mortierellaceae</taxon>
        <taxon>Actinomortierella</taxon>
    </lineage>
</organism>
<dbReference type="Proteomes" id="UP000807716">
    <property type="component" value="Unassembled WGS sequence"/>
</dbReference>
<dbReference type="InterPro" id="IPR050228">
    <property type="entry name" value="Carboxylesterase_BioH"/>
</dbReference>
<dbReference type="Gene3D" id="3.40.50.1820">
    <property type="entry name" value="alpha/beta hydrolase"/>
    <property type="match status" value="1"/>
</dbReference>
<dbReference type="PANTHER" id="PTHR43194">
    <property type="entry name" value="HYDROLASE ALPHA/BETA FOLD FAMILY"/>
    <property type="match status" value="1"/>
</dbReference>
<reference evidence="2" key="1">
    <citation type="journal article" date="2020" name="Fungal Divers.">
        <title>Resolving the Mortierellaceae phylogeny through synthesis of multi-gene phylogenetics and phylogenomics.</title>
        <authorList>
            <person name="Vandepol N."/>
            <person name="Liber J."/>
            <person name="Desiro A."/>
            <person name="Na H."/>
            <person name="Kennedy M."/>
            <person name="Barry K."/>
            <person name="Grigoriev I.V."/>
            <person name="Miller A.N."/>
            <person name="O'Donnell K."/>
            <person name="Stajich J.E."/>
            <person name="Bonito G."/>
        </authorList>
    </citation>
    <scope>NUCLEOTIDE SEQUENCE</scope>
    <source>
        <strain evidence="2">BC1065</strain>
    </source>
</reference>
<evidence type="ECO:0000313" key="3">
    <source>
        <dbReference type="Proteomes" id="UP000807716"/>
    </source>
</evidence>
<dbReference type="OrthoDB" id="408373at2759"/>
<name>A0A9P6U3X7_9FUNG</name>
<dbReference type="AlphaFoldDB" id="A0A9P6U3X7"/>
<proteinExistence type="predicted"/>
<dbReference type="SUPFAM" id="SSF53474">
    <property type="entry name" value="alpha/beta-Hydrolases"/>
    <property type="match status" value="1"/>
</dbReference>
<gene>
    <name evidence="2" type="ORF">DFQ27_004782</name>
</gene>
<protein>
    <recommendedName>
        <fullName evidence="1">AB hydrolase-1 domain-containing protein</fullName>
    </recommendedName>
</protein>
<dbReference type="InterPro" id="IPR029058">
    <property type="entry name" value="AB_hydrolase_fold"/>
</dbReference>
<evidence type="ECO:0000313" key="2">
    <source>
        <dbReference type="EMBL" id="KAG0258149.1"/>
    </source>
</evidence>
<keyword evidence="3" id="KW-1185">Reference proteome</keyword>
<dbReference type="PANTHER" id="PTHR43194:SF2">
    <property type="entry name" value="PEROXISOMAL MEMBRANE PROTEIN LPX1"/>
    <property type="match status" value="1"/>
</dbReference>